<gene>
    <name evidence="2" type="ORF">AFUS01_LOCUS34557</name>
</gene>
<dbReference type="AlphaFoldDB" id="A0A8J2PWH5"/>
<proteinExistence type="predicted"/>
<reference evidence="2" key="1">
    <citation type="submission" date="2021-06" db="EMBL/GenBank/DDBJ databases">
        <authorList>
            <person name="Hodson N. C."/>
            <person name="Mongue J. A."/>
            <person name="Jaron S. K."/>
        </authorList>
    </citation>
    <scope>NUCLEOTIDE SEQUENCE</scope>
</reference>
<evidence type="ECO:0000256" key="1">
    <source>
        <dbReference type="SAM" id="SignalP"/>
    </source>
</evidence>
<dbReference type="Proteomes" id="UP000708208">
    <property type="component" value="Unassembled WGS sequence"/>
</dbReference>
<sequence length="114" mass="13203">MLLFLIFFLLHCTSANYDRRIFSNDKKISKGVTTGVRPQKHNGYLRDPEEEIEAVIYKIGALFDQEDSVEEIALKLAIERFNLRNEESGIKFKGQIDYVEGGSYFVDPKGKYEF</sequence>
<evidence type="ECO:0000313" key="2">
    <source>
        <dbReference type="EMBL" id="CAG7824400.1"/>
    </source>
</evidence>
<evidence type="ECO:0000313" key="3">
    <source>
        <dbReference type="Proteomes" id="UP000708208"/>
    </source>
</evidence>
<organism evidence="2 3">
    <name type="scientific">Allacma fusca</name>
    <dbReference type="NCBI Taxonomy" id="39272"/>
    <lineage>
        <taxon>Eukaryota</taxon>
        <taxon>Metazoa</taxon>
        <taxon>Ecdysozoa</taxon>
        <taxon>Arthropoda</taxon>
        <taxon>Hexapoda</taxon>
        <taxon>Collembola</taxon>
        <taxon>Symphypleona</taxon>
        <taxon>Sminthuridae</taxon>
        <taxon>Allacma</taxon>
    </lineage>
</organism>
<keyword evidence="3" id="KW-1185">Reference proteome</keyword>
<protein>
    <submittedName>
        <fullName evidence="2">Uncharacterized protein</fullName>
    </submittedName>
</protein>
<feature type="chain" id="PRO_5035298389" evidence="1">
    <location>
        <begin position="16"/>
        <end position="114"/>
    </location>
</feature>
<name>A0A8J2PWH5_9HEXA</name>
<feature type="signal peptide" evidence="1">
    <location>
        <begin position="1"/>
        <end position="15"/>
    </location>
</feature>
<comment type="caution">
    <text evidence="2">The sequence shown here is derived from an EMBL/GenBank/DDBJ whole genome shotgun (WGS) entry which is preliminary data.</text>
</comment>
<keyword evidence="1" id="KW-0732">Signal</keyword>
<dbReference type="EMBL" id="CAJVCH010532658">
    <property type="protein sequence ID" value="CAG7824400.1"/>
    <property type="molecule type" value="Genomic_DNA"/>
</dbReference>
<accession>A0A8J2PWH5</accession>